<dbReference type="InterPro" id="IPR011701">
    <property type="entry name" value="MFS"/>
</dbReference>
<evidence type="ECO:0000259" key="6">
    <source>
        <dbReference type="PROSITE" id="PS50850"/>
    </source>
</evidence>
<accession>A0A840X7N1</accession>
<feature type="transmembrane region" description="Helical" evidence="5">
    <location>
        <begin position="267"/>
        <end position="289"/>
    </location>
</feature>
<dbReference type="PANTHER" id="PTHR23526:SF4">
    <property type="entry name" value="INTEGRAL MEMBRANE TRANSPORT PROTEIN"/>
    <property type="match status" value="1"/>
</dbReference>
<evidence type="ECO:0000256" key="3">
    <source>
        <dbReference type="ARBA" id="ARBA00022989"/>
    </source>
</evidence>
<feature type="transmembrane region" description="Helical" evidence="5">
    <location>
        <begin position="54"/>
        <end position="74"/>
    </location>
</feature>
<evidence type="ECO:0000313" key="7">
    <source>
        <dbReference type="EMBL" id="MBB5618563.1"/>
    </source>
</evidence>
<dbReference type="EMBL" id="JACHBS010000001">
    <property type="protein sequence ID" value="MBB5618563.1"/>
    <property type="molecule type" value="Genomic_DNA"/>
</dbReference>
<gene>
    <name evidence="7" type="ORF">BJ959_002059</name>
</gene>
<dbReference type="OrthoDB" id="4612864at2"/>
<keyword evidence="8" id="KW-1185">Reference proteome</keyword>
<evidence type="ECO:0000256" key="4">
    <source>
        <dbReference type="ARBA" id="ARBA00023136"/>
    </source>
</evidence>
<proteinExistence type="predicted"/>
<feature type="transmembrane region" description="Helical" evidence="5">
    <location>
        <begin position="301"/>
        <end position="318"/>
    </location>
</feature>
<feature type="transmembrane region" description="Helical" evidence="5">
    <location>
        <begin position="141"/>
        <end position="163"/>
    </location>
</feature>
<name>A0A840X7N1_9MICO</name>
<evidence type="ECO:0000313" key="8">
    <source>
        <dbReference type="Proteomes" id="UP000552883"/>
    </source>
</evidence>
<feature type="transmembrane region" description="Helical" evidence="5">
    <location>
        <begin position="324"/>
        <end position="348"/>
    </location>
</feature>
<feature type="transmembrane region" description="Helical" evidence="5">
    <location>
        <begin position="106"/>
        <end position="129"/>
    </location>
</feature>
<evidence type="ECO:0000256" key="1">
    <source>
        <dbReference type="ARBA" id="ARBA00004651"/>
    </source>
</evidence>
<feature type="transmembrane region" description="Helical" evidence="5">
    <location>
        <begin position="374"/>
        <end position="400"/>
    </location>
</feature>
<dbReference type="InterPro" id="IPR052528">
    <property type="entry name" value="Sugar_transport-like"/>
</dbReference>
<dbReference type="PROSITE" id="PS50850">
    <property type="entry name" value="MFS"/>
    <property type="match status" value="1"/>
</dbReference>
<feature type="transmembrane region" description="Helical" evidence="5">
    <location>
        <begin position="81"/>
        <end position="100"/>
    </location>
</feature>
<feature type="domain" description="Major facilitator superfamily (MFS) profile" evidence="6">
    <location>
        <begin position="16"/>
        <end position="412"/>
    </location>
</feature>
<dbReference type="SUPFAM" id="SSF103473">
    <property type="entry name" value="MFS general substrate transporter"/>
    <property type="match status" value="1"/>
</dbReference>
<dbReference type="InterPro" id="IPR020846">
    <property type="entry name" value="MFS_dom"/>
</dbReference>
<comment type="caution">
    <text evidence="7">The sequence shown here is derived from an EMBL/GenBank/DDBJ whole genome shotgun (WGS) entry which is preliminary data.</text>
</comment>
<dbReference type="Proteomes" id="UP000552883">
    <property type="component" value="Unassembled WGS sequence"/>
</dbReference>
<sequence>METSPSDSERAADRRTLTLALTVTMLVQFAQQATRPMASYRALGLDASVEQLGYLAFSFAVLAIAVAIPIGRLVDRRGARLTTVGGIALMGAAAAAHALATDLVTLVAAHTALGLGLIGAVVGLQAIVAHAGPAESADARFGMFGAIISLGQVLGPIVAGGLAELTLALDAAAPADPFGTTPIFVLAGALCTAGALAALGLPRHPGGTRTAVESAAADGTAAEAQPGLGSVLRAPHMGKALWASLVVLSTTDVLTVYLPAIGAERGWTIAFVSILLAVRAAASFAVRIATGPLVRMLGRRPLLVGACGIGATALLLMVPMLPGWVALVLMGITGLVLGIGQPLTMAWVSRSAPDELRATALAVRLTGNRIGQSLIPVAVGTVAALAGSGAVFLVLGVLLLSTSAAVARSNLR</sequence>
<dbReference type="RefSeq" id="WP_153981779.1">
    <property type="nucleotide sequence ID" value="NZ_BAAANZ010000003.1"/>
</dbReference>
<dbReference type="Gene3D" id="1.20.1250.20">
    <property type="entry name" value="MFS general substrate transporter like domains"/>
    <property type="match status" value="1"/>
</dbReference>
<dbReference type="PANTHER" id="PTHR23526">
    <property type="entry name" value="INTEGRAL MEMBRANE TRANSPORT PROTEIN-RELATED"/>
    <property type="match status" value="1"/>
</dbReference>
<protein>
    <submittedName>
        <fullName evidence="7">MFS family permease</fullName>
    </submittedName>
</protein>
<dbReference type="AlphaFoldDB" id="A0A840X7N1"/>
<organism evidence="7 8">
    <name type="scientific">Microcella frigidaquae</name>
    <dbReference type="NCBI Taxonomy" id="424758"/>
    <lineage>
        <taxon>Bacteria</taxon>
        <taxon>Bacillati</taxon>
        <taxon>Actinomycetota</taxon>
        <taxon>Actinomycetes</taxon>
        <taxon>Micrococcales</taxon>
        <taxon>Microbacteriaceae</taxon>
        <taxon>Microcella</taxon>
    </lineage>
</organism>
<keyword evidence="4 5" id="KW-0472">Membrane</keyword>
<dbReference type="InterPro" id="IPR036259">
    <property type="entry name" value="MFS_trans_sf"/>
</dbReference>
<feature type="transmembrane region" description="Helical" evidence="5">
    <location>
        <begin position="183"/>
        <end position="201"/>
    </location>
</feature>
<dbReference type="GO" id="GO:0005886">
    <property type="term" value="C:plasma membrane"/>
    <property type="evidence" value="ECO:0007669"/>
    <property type="project" value="UniProtKB-SubCell"/>
</dbReference>
<feature type="transmembrane region" description="Helical" evidence="5">
    <location>
        <begin position="240"/>
        <end position="261"/>
    </location>
</feature>
<evidence type="ECO:0000256" key="5">
    <source>
        <dbReference type="SAM" id="Phobius"/>
    </source>
</evidence>
<evidence type="ECO:0000256" key="2">
    <source>
        <dbReference type="ARBA" id="ARBA00022692"/>
    </source>
</evidence>
<keyword evidence="2 5" id="KW-0812">Transmembrane</keyword>
<dbReference type="Pfam" id="PF07690">
    <property type="entry name" value="MFS_1"/>
    <property type="match status" value="1"/>
</dbReference>
<keyword evidence="3 5" id="KW-1133">Transmembrane helix</keyword>
<dbReference type="GO" id="GO:0022857">
    <property type="term" value="F:transmembrane transporter activity"/>
    <property type="evidence" value="ECO:0007669"/>
    <property type="project" value="InterPro"/>
</dbReference>
<reference evidence="7 8" key="1">
    <citation type="submission" date="2020-08" db="EMBL/GenBank/DDBJ databases">
        <title>Sequencing the genomes of 1000 actinobacteria strains.</title>
        <authorList>
            <person name="Klenk H.-P."/>
        </authorList>
    </citation>
    <scope>NUCLEOTIDE SEQUENCE [LARGE SCALE GENOMIC DNA]</scope>
    <source>
        <strain evidence="7 8">DSM 23889</strain>
    </source>
</reference>
<comment type="subcellular location">
    <subcellularLocation>
        <location evidence="1">Cell membrane</location>
        <topology evidence="1">Multi-pass membrane protein</topology>
    </subcellularLocation>
</comment>